<organism evidence="6 7">
    <name type="scientific">Perkinsus chesapeaki</name>
    <name type="common">Clam parasite</name>
    <name type="synonym">Perkinsus andrewsi</name>
    <dbReference type="NCBI Taxonomy" id="330153"/>
    <lineage>
        <taxon>Eukaryota</taxon>
        <taxon>Sar</taxon>
        <taxon>Alveolata</taxon>
        <taxon>Perkinsozoa</taxon>
        <taxon>Perkinsea</taxon>
        <taxon>Perkinsida</taxon>
        <taxon>Perkinsidae</taxon>
        <taxon>Perkinsus</taxon>
    </lineage>
</organism>
<keyword evidence="7" id="KW-1185">Reference proteome</keyword>
<dbReference type="GO" id="GO:0008270">
    <property type="term" value="F:zinc ion binding"/>
    <property type="evidence" value="ECO:0007669"/>
    <property type="project" value="UniProtKB-KW"/>
</dbReference>
<dbReference type="InterPro" id="IPR039663">
    <property type="entry name" value="AIP/AIPL1/TTC9"/>
</dbReference>
<accession>A0A7J6L9J7</accession>
<dbReference type="InterPro" id="IPR011990">
    <property type="entry name" value="TPR-like_helical_dom_sf"/>
</dbReference>
<evidence type="ECO:0000256" key="1">
    <source>
        <dbReference type="ARBA" id="ARBA00022737"/>
    </source>
</evidence>
<keyword evidence="4" id="KW-1133">Transmembrane helix</keyword>
<evidence type="ECO:0000313" key="7">
    <source>
        <dbReference type="Proteomes" id="UP000591131"/>
    </source>
</evidence>
<dbReference type="Gene3D" id="1.25.40.10">
    <property type="entry name" value="Tetratricopeptide repeat domain"/>
    <property type="match status" value="1"/>
</dbReference>
<dbReference type="CDD" id="cd16649">
    <property type="entry name" value="mRING-HC-C3HC5_CGRF1-like"/>
    <property type="match status" value="1"/>
</dbReference>
<keyword evidence="2" id="KW-0802">TPR repeat</keyword>
<dbReference type="PROSITE" id="PS50089">
    <property type="entry name" value="ZF_RING_2"/>
    <property type="match status" value="1"/>
</dbReference>
<dbReference type="GO" id="GO:0005737">
    <property type="term" value="C:cytoplasm"/>
    <property type="evidence" value="ECO:0007669"/>
    <property type="project" value="UniProtKB-ARBA"/>
</dbReference>
<dbReference type="InterPro" id="IPR001841">
    <property type="entry name" value="Znf_RING"/>
</dbReference>
<reference evidence="6 7" key="1">
    <citation type="submission" date="2020-04" db="EMBL/GenBank/DDBJ databases">
        <title>Perkinsus chesapeaki whole genome sequence.</title>
        <authorList>
            <person name="Bogema D.R."/>
        </authorList>
    </citation>
    <scope>NUCLEOTIDE SEQUENCE [LARGE SCALE GENOMIC DNA]</scope>
    <source>
        <strain evidence="6">ATCC PRA-425</strain>
    </source>
</reference>
<gene>
    <name evidence="6" type="ORF">FOL47_009260</name>
</gene>
<dbReference type="EMBL" id="JAAPAO010000634">
    <property type="protein sequence ID" value="KAF4655839.1"/>
    <property type="molecule type" value="Genomic_DNA"/>
</dbReference>
<protein>
    <recommendedName>
        <fullName evidence="5">RING-type domain-containing protein</fullName>
    </recommendedName>
</protein>
<keyword evidence="1" id="KW-0677">Repeat</keyword>
<keyword evidence="4" id="KW-0472">Membrane</keyword>
<dbReference type="Gene3D" id="3.30.40.10">
    <property type="entry name" value="Zinc/RING finger domain, C3HC4 (zinc finger)"/>
    <property type="match status" value="1"/>
</dbReference>
<keyword evidence="3" id="KW-0863">Zinc-finger</keyword>
<name>A0A7J6L9J7_PERCH</name>
<keyword evidence="4" id="KW-0812">Transmembrane</keyword>
<keyword evidence="3" id="KW-0479">Metal-binding</keyword>
<dbReference type="SMART" id="SM00184">
    <property type="entry name" value="RING"/>
    <property type="match status" value="1"/>
</dbReference>
<dbReference type="OrthoDB" id="448774at2759"/>
<keyword evidence="3" id="KW-0862">Zinc</keyword>
<evidence type="ECO:0000256" key="2">
    <source>
        <dbReference type="ARBA" id="ARBA00022803"/>
    </source>
</evidence>
<dbReference type="Pfam" id="PF13920">
    <property type="entry name" value="zf-C3HC4_3"/>
    <property type="match status" value="1"/>
</dbReference>
<proteinExistence type="predicted"/>
<dbReference type="SUPFAM" id="SSF48452">
    <property type="entry name" value="TPR-like"/>
    <property type="match status" value="1"/>
</dbReference>
<evidence type="ECO:0000313" key="6">
    <source>
        <dbReference type="EMBL" id="KAF4655839.1"/>
    </source>
</evidence>
<sequence length="436" mass="48053">MPQDTLAGALPQGARFLQQSGSTVAGGWWVLVIVIIVLLFGIAGVLLWQRKRSSPFRARGVRASCQLCGRERRVPPELLSHLDDFVCRDCVRAAFPEMNDSQPRQFPAVSSDFRDDEILPPPISEEELRRSDRLAAMKRAKSQTFKIKRMTSTFFRVRSDENPLPVGKSKSSLDVDDLACDENDGTCKVCFEDPATIVLLPCGHGGLCQGCAKELVLSGKPCYICGEEFHMIAELKAKSLGGHDDDGDDATAGKERFIGLSQVCECALALNRVMEASGPVMDLPSGVESRDRNRMKSIQQELDALRLALVGNLSLVHLRLGDWNAAIAHADIVLASRPTHCKALYRRALARFELDDTESHELGYRDLKRVLQLDPSNKEAARRLAEYQGVKRSTTYDAASSSRSGLDAAMQGVLVDASGILVRVVTFAVRMPYFCR</sequence>
<evidence type="ECO:0000259" key="5">
    <source>
        <dbReference type="PROSITE" id="PS50089"/>
    </source>
</evidence>
<dbReference type="SUPFAM" id="SSF57850">
    <property type="entry name" value="RING/U-box"/>
    <property type="match status" value="1"/>
</dbReference>
<evidence type="ECO:0000256" key="4">
    <source>
        <dbReference type="SAM" id="Phobius"/>
    </source>
</evidence>
<feature type="transmembrane region" description="Helical" evidence="4">
    <location>
        <begin position="26"/>
        <end position="48"/>
    </location>
</feature>
<dbReference type="PANTHER" id="PTHR11242">
    <property type="entry name" value="ARYL HYDROCARBON RECEPTOR INTERACTING PROTEIN RELATED"/>
    <property type="match status" value="1"/>
</dbReference>
<dbReference type="InterPro" id="IPR013083">
    <property type="entry name" value="Znf_RING/FYVE/PHD"/>
</dbReference>
<dbReference type="PANTHER" id="PTHR11242:SF0">
    <property type="entry name" value="TPR_REGION DOMAIN-CONTAINING PROTEIN"/>
    <property type="match status" value="1"/>
</dbReference>
<evidence type="ECO:0000256" key="3">
    <source>
        <dbReference type="PROSITE-ProRule" id="PRU00175"/>
    </source>
</evidence>
<comment type="caution">
    <text evidence="6">The sequence shown here is derived from an EMBL/GenBank/DDBJ whole genome shotgun (WGS) entry which is preliminary data.</text>
</comment>
<dbReference type="AlphaFoldDB" id="A0A7J6L9J7"/>
<feature type="domain" description="RING-type" evidence="5">
    <location>
        <begin position="187"/>
        <end position="225"/>
    </location>
</feature>
<dbReference type="Proteomes" id="UP000591131">
    <property type="component" value="Unassembled WGS sequence"/>
</dbReference>